<dbReference type="PROSITE" id="PS01022">
    <property type="entry name" value="PTR2_1"/>
    <property type="match status" value="1"/>
</dbReference>
<keyword evidence="3 7" id="KW-0812">Transmembrane</keyword>
<evidence type="ECO:0000256" key="4">
    <source>
        <dbReference type="ARBA" id="ARBA00022989"/>
    </source>
</evidence>
<evidence type="ECO:0000313" key="8">
    <source>
        <dbReference type="EMBL" id="MBA4633899.1"/>
    </source>
</evidence>
<dbReference type="InterPro" id="IPR036259">
    <property type="entry name" value="MFS_trans_sf"/>
</dbReference>
<dbReference type="Gene3D" id="1.20.1250.20">
    <property type="entry name" value="MFS general substrate transporter like domains"/>
    <property type="match status" value="1"/>
</dbReference>
<accession>A0A7C8Z4C3</accession>
<dbReference type="PANTHER" id="PTHR11654">
    <property type="entry name" value="OLIGOPEPTIDE TRANSPORTER-RELATED"/>
    <property type="match status" value="1"/>
</dbReference>
<evidence type="ECO:0000256" key="1">
    <source>
        <dbReference type="ARBA" id="ARBA00004141"/>
    </source>
</evidence>
<feature type="transmembrane region" description="Helical" evidence="7">
    <location>
        <begin position="196"/>
        <end position="217"/>
    </location>
</feature>
<reference evidence="8" key="2">
    <citation type="submission" date="2020-07" db="EMBL/GenBank/DDBJ databases">
        <authorList>
            <person name="Vera ALvarez R."/>
            <person name="Arias-Moreno D.M."/>
            <person name="Jimenez-Jacinto V."/>
            <person name="Jimenez-Bremont J.F."/>
            <person name="Swaminathan K."/>
            <person name="Moose S.P."/>
            <person name="Guerrero-Gonzalez M.L."/>
            <person name="Marino-Ramirez L."/>
            <person name="Landsman D."/>
            <person name="Rodriguez-Kessler M."/>
            <person name="Delgado-Sanchez P."/>
        </authorList>
    </citation>
    <scope>NUCLEOTIDE SEQUENCE</scope>
    <source>
        <tissue evidence="8">Cladode</tissue>
    </source>
</reference>
<evidence type="ECO:0000256" key="6">
    <source>
        <dbReference type="SAM" id="MobiDB-lite"/>
    </source>
</evidence>
<evidence type="ECO:0000256" key="3">
    <source>
        <dbReference type="ARBA" id="ARBA00022692"/>
    </source>
</evidence>
<dbReference type="AlphaFoldDB" id="A0A7C8Z4C3"/>
<proteinExistence type="inferred from homology"/>
<feature type="transmembrane region" description="Helical" evidence="7">
    <location>
        <begin position="377"/>
        <end position="397"/>
    </location>
</feature>
<dbReference type="GO" id="GO:0006857">
    <property type="term" value="P:oligopeptide transport"/>
    <property type="evidence" value="ECO:0007669"/>
    <property type="project" value="InterPro"/>
</dbReference>
<dbReference type="Pfam" id="PF00854">
    <property type="entry name" value="PTR2"/>
    <property type="match status" value="1"/>
</dbReference>
<sequence>MGTSEQERKMNNGHVQDLEAEQEQPSNSKVRKGGLITMPFIIANESFEKVASYGLLPNMILYLMKDYHMTIKKGSNLLYMWSATTNFLPVIGALLADSFLGRFLTIGFGSIFSLLGTLLLFFTTVIPQAKPPPCNPLAHDCQNPTAGQYALLVCAFLLMSIGAGGVRPCSQAFGADQVDQRDNPDNRKVLERFFSWYYACGCFAVVLALTVIVYVQVHHGWRVGFGIPVILMFLSALFFFVASPFYVKNKVKRSLLTSLAQAAVAAFRNRKLQLPTRVSDGQYHHKKDASATVPSDKLRFLNKACLIVDPDQDICPDGSARNPWRLCTVEEIEELKALIRVLPIWSSGIMMSINTSQSSFPLLLTNSMDRHIGKFEVPAGSFGTLVVIVIVIWIPLYDRVILPLGSKIQGKPFRLGVKLRMGIGLFCTLLATLVSGIVEHYRRRTAISEGFANNGQAVLHMSAMWLVPQHIFSGLAESFNAIGQTEFYYSELPKSMSSIATCLFGVEMAVGSLLASLIFNLVDEITKKTGKQSWVANNINQGRYDYYYWLLATLSLLNVVYYMFVSWAYGPVGDRMNKVSNDKDKFQVEEEMAMLRNTSRQEKGDFNLNKLDNGLSKSNELRG</sequence>
<evidence type="ECO:0000256" key="7">
    <source>
        <dbReference type="SAM" id="Phobius"/>
    </source>
</evidence>
<name>A0A7C8Z4C3_OPUST</name>
<evidence type="ECO:0000256" key="2">
    <source>
        <dbReference type="ARBA" id="ARBA00005982"/>
    </source>
</evidence>
<feature type="transmembrane region" description="Helical" evidence="7">
    <location>
        <begin position="78"/>
        <end position="96"/>
    </location>
</feature>
<keyword evidence="4 7" id="KW-1133">Transmembrane helix</keyword>
<comment type="subcellular location">
    <subcellularLocation>
        <location evidence="1">Membrane</location>
        <topology evidence="1">Multi-pass membrane protein</topology>
    </subcellularLocation>
</comment>
<reference evidence="8" key="1">
    <citation type="journal article" date="2013" name="J. Plant Res.">
        <title>Effect of fungi and light on seed germination of three Opuntia species from semiarid lands of central Mexico.</title>
        <authorList>
            <person name="Delgado-Sanchez P."/>
            <person name="Jimenez-Bremont J.F."/>
            <person name="Guerrero-Gonzalez Mde L."/>
            <person name="Flores J."/>
        </authorList>
    </citation>
    <scope>NUCLEOTIDE SEQUENCE</scope>
    <source>
        <tissue evidence="8">Cladode</tissue>
    </source>
</reference>
<feature type="transmembrane region" description="Helical" evidence="7">
    <location>
        <begin position="146"/>
        <end position="166"/>
    </location>
</feature>
<feature type="region of interest" description="Disordered" evidence="6">
    <location>
        <begin position="1"/>
        <end position="30"/>
    </location>
</feature>
<dbReference type="SUPFAM" id="SSF103473">
    <property type="entry name" value="MFS general substrate transporter"/>
    <property type="match status" value="1"/>
</dbReference>
<feature type="transmembrane region" description="Helical" evidence="7">
    <location>
        <begin position="417"/>
        <end position="438"/>
    </location>
</feature>
<dbReference type="InterPro" id="IPR018456">
    <property type="entry name" value="PTR2_symporter_CS"/>
</dbReference>
<evidence type="ECO:0000256" key="5">
    <source>
        <dbReference type="ARBA" id="ARBA00023136"/>
    </source>
</evidence>
<comment type="similarity">
    <text evidence="2">Belongs to the major facilitator superfamily. Proton-dependent oligopeptide transporter (POT/PTR) (TC 2.A.17) family.</text>
</comment>
<protein>
    <submittedName>
        <fullName evidence="8">Uncharacterized protein</fullName>
    </submittedName>
</protein>
<dbReference type="CDD" id="cd17416">
    <property type="entry name" value="MFS_NPF1_2"/>
    <property type="match status" value="1"/>
</dbReference>
<feature type="transmembrane region" description="Helical" evidence="7">
    <location>
        <begin position="223"/>
        <end position="247"/>
    </location>
</feature>
<feature type="transmembrane region" description="Helical" evidence="7">
    <location>
        <begin position="103"/>
        <end position="126"/>
    </location>
</feature>
<dbReference type="EMBL" id="GISG01088727">
    <property type="protein sequence ID" value="MBA4633899.1"/>
    <property type="molecule type" value="Transcribed_RNA"/>
</dbReference>
<organism evidence="8">
    <name type="scientific">Opuntia streptacantha</name>
    <name type="common">Prickly pear cactus</name>
    <name type="synonym">Opuntia cardona</name>
    <dbReference type="NCBI Taxonomy" id="393608"/>
    <lineage>
        <taxon>Eukaryota</taxon>
        <taxon>Viridiplantae</taxon>
        <taxon>Streptophyta</taxon>
        <taxon>Embryophyta</taxon>
        <taxon>Tracheophyta</taxon>
        <taxon>Spermatophyta</taxon>
        <taxon>Magnoliopsida</taxon>
        <taxon>eudicotyledons</taxon>
        <taxon>Gunneridae</taxon>
        <taxon>Pentapetalae</taxon>
        <taxon>Caryophyllales</taxon>
        <taxon>Cactineae</taxon>
        <taxon>Cactaceae</taxon>
        <taxon>Opuntioideae</taxon>
        <taxon>Opuntia</taxon>
    </lineage>
</organism>
<dbReference type="GO" id="GO:0022857">
    <property type="term" value="F:transmembrane transporter activity"/>
    <property type="evidence" value="ECO:0007669"/>
    <property type="project" value="InterPro"/>
</dbReference>
<keyword evidence="5 7" id="KW-0472">Membrane</keyword>
<feature type="region of interest" description="Disordered" evidence="6">
    <location>
        <begin position="604"/>
        <end position="623"/>
    </location>
</feature>
<feature type="transmembrane region" description="Helical" evidence="7">
    <location>
        <begin position="546"/>
        <end position="569"/>
    </location>
</feature>
<dbReference type="GO" id="GO:0016020">
    <property type="term" value="C:membrane"/>
    <property type="evidence" value="ECO:0007669"/>
    <property type="project" value="UniProtKB-SubCell"/>
</dbReference>
<feature type="transmembrane region" description="Helical" evidence="7">
    <location>
        <begin position="499"/>
        <end position="522"/>
    </location>
</feature>
<dbReference type="InterPro" id="IPR000109">
    <property type="entry name" value="POT_fam"/>
</dbReference>
<feature type="compositionally biased region" description="Basic and acidic residues" evidence="6">
    <location>
        <begin position="1"/>
        <end position="10"/>
    </location>
</feature>